<protein>
    <recommendedName>
        <fullName evidence="16">E3 ubiquitin-protein ligase ZFP91</fullName>
        <ecNumber evidence="5">2.3.2.27</ecNumber>
    </recommendedName>
    <alternativeName>
        <fullName evidence="17">RING-type E3 ubiquitin transferase ZFP91</fullName>
    </alternativeName>
    <alternativeName>
        <fullName evidence="18">Zinc finger protein 91 homolog</fullName>
    </alternativeName>
</protein>
<dbReference type="CTD" id="80829"/>
<comment type="catalytic activity">
    <reaction evidence="1">
        <text>S-ubiquitinyl-[E2 ubiquitin-conjugating enzyme]-L-cysteine + [acceptor protein]-L-lysine = [E2 ubiquitin-conjugating enzyme]-L-cysteine + N(6)-ubiquitinyl-[acceptor protein]-L-lysine.</text>
        <dbReference type="EC" id="2.3.2.27"/>
    </reaction>
</comment>
<dbReference type="GO" id="GO:0006357">
    <property type="term" value="P:regulation of transcription by RNA polymerase II"/>
    <property type="evidence" value="ECO:0007669"/>
    <property type="project" value="TreeGrafter"/>
</dbReference>
<evidence type="ECO:0000256" key="6">
    <source>
        <dbReference type="ARBA" id="ARBA00022553"/>
    </source>
</evidence>
<dbReference type="GeneID" id="116554272"/>
<feature type="compositionally biased region" description="Low complexity" evidence="20">
    <location>
        <begin position="35"/>
        <end position="47"/>
    </location>
</feature>
<gene>
    <name evidence="23" type="primary">ZFP91</name>
</gene>
<dbReference type="Proteomes" id="UP000504640">
    <property type="component" value="Unplaced"/>
</dbReference>
<keyword evidence="10 19" id="KW-0863">Zinc-finger</keyword>
<evidence type="ECO:0000256" key="5">
    <source>
        <dbReference type="ARBA" id="ARBA00012483"/>
    </source>
</evidence>
<evidence type="ECO:0000256" key="2">
    <source>
        <dbReference type="ARBA" id="ARBA00004123"/>
    </source>
</evidence>
<evidence type="ECO:0000256" key="9">
    <source>
        <dbReference type="ARBA" id="ARBA00022737"/>
    </source>
</evidence>
<dbReference type="PROSITE" id="PS50157">
    <property type="entry name" value="ZINC_FINGER_C2H2_2"/>
    <property type="match status" value="4"/>
</dbReference>
<keyword evidence="8" id="KW-0479">Metal-binding</keyword>
<evidence type="ECO:0000256" key="18">
    <source>
        <dbReference type="ARBA" id="ARBA00079395"/>
    </source>
</evidence>
<evidence type="ECO:0000256" key="16">
    <source>
        <dbReference type="ARBA" id="ARBA00071305"/>
    </source>
</evidence>
<evidence type="ECO:0000256" key="7">
    <source>
        <dbReference type="ARBA" id="ARBA00022679"/>
    </source>
</evidence>
<evidence type="ECO:0000256" key="12">
    <source>
        <dbReference type="ARBA" id="ARBA00022833"/>
    </source>
</evidence>
<evidence type="ECO:0000259" key="21">
    <source>
        <dbReference type="PROSITE" id="PS50157"/>
    </source>
</evidence>
<comment type="similarity">
    <text evidence="4">Belongs to the krueppel C2H2-type zinc-finger protein family.</text>
</comment>
<reference evidence="23" key="1">
    <citation type="submission" date="2025-08" db="UniProtKB">
        <authorList>
            <consortium name="RefSeq"/>
        </authorList>
    </citation>
    <scope>IDENTIFICATION</scope>
    <source>
        <tissue evidence="23">Blood</tissue>
    </source>
</reference>
<dbReference type="FunFam" id="3.30.160.60:FF:000183">
    <property type="entry name" value="E3 ubiquitin-protein ligase ZFP91"/>
    <property type="match status" value="1"/>
</dbReference>
<keyword evidence="9" id="KW-0677">Repeat</keyword>
<dbReference type="GO" id="GO:0008270">
    <property type="term" value="F:zinc ion binding"/>
    <property type="evidence" value="ECO:0007669"/>
    <property type="project" value="UniProtKB-KW"/>
</dbReference>
<name>A0A6J3I6S2_SAPAP</name>
<dbReference type="GO" id="GO:0061630">
    <property type="term" value="F:ubiquitin protein ligase activity"/>
    <property type="evidence" value="ECO:0007669"/>
    <property type="project" value="UniProtKB-EC"/>
</dbReference>
<feature type="compositionally biased region" description="Basic and acidic residues" evidence="20">
    <location>
        <begin position="123"/>
        <end position="132"/>
    </location>
</feature>
<dbReference type="AlphaFoldDB" id="A0A6J3I6S2"/>
<comment type="function">
    <text evidence="14">Atypical E3 ubiquitin-protein ligase that mediates 'Lys-63'-linked ubiquitination of MAP3K14/NIK, leading to stabilize and activate MAP3K14/NIK. It thereby acts as an activator of the non-canonical NF-kappa-B2/NFKB2 pathway. May also play an important role in cell proliferation and/or anti-apoptosis.</text>
</comment>
<dbReference type="Pfam" id="PF00096">
    <property type="entry name" value="zf-C2H2"/>
    <property type="match status" value="3"/>
</dbReference>
<feature type="compositionally biased region" description="Low complexity" evidence="20">
    <location>
        <begin position="61"/>
        <end position="72"/>
    </location>
</feature>
<dbReference type="PROSITE" id="PS00028">
    <property type="entry name" value="ZINC_FINGER_C2H2_1"/>
    <property type="match status" value="3"/>
</dbReference>
<feature type="domain" description="C2H2-type" evidence="21">
    <location>
        <begin position="399"/>
        <end position="422"/>
    </location>
</feature>
<evidence type="ECO:0000313" key="22">
    <source>
        <dbReference type="Proteomes" id="UP000504640"/>
    </source>
</evidence>
<keyword evidence="11" id="KW-0833">Ubl conjugation pathway</keyword>
<evidence type="ECO:0000256" key="10">
    <source>
        <dbReference type="ARBA" id="ARBA00022771"/>
    </source>
</evidence>
<evidence type="ECO:0000256" key="4">
    <source>
        <dbReference type="ARBA" id="ARBA00006991"/>
    </source>
</evidence>
<sequence length="539" mass="59573">MPGETEEPRPPEQQDQEGGEAAAAKEAPEEPQQRPPEAAAAAPTGTTSSRVLRGGRDRGRAAAAAAAAAAAVSRRRKAEYPRRRRSSPSARPPDVPGQQPQAAKSPSPVQGKKSPRLLCIEKVTTDKDPKEEKEEEEDSAIPQEVSIAASRPSRGWRSSRTCVSRHRDTENTRSSRSKTGSLQLICKSEPNTDQLDYDVGEEHQSPGGIRETPKPRRKSGKVKEEKEKKEIKVEVEVEVKEEENEIREDEEPPRKRGRRRKDDKSPRLPKRRKKPPIQYVRCEMEGCGTVLAHPRYLQHHIKYQHLLKKKYVCPHPSCGRLFRLQKQLLRHAKHHTDQRDYICEYCARAFKSSHNLAVHRMIHTGEKPLQCEICGFTCRQKASLNWHMKKHDADSFYQFSCNICGKKFEKKDSVVAHKAKSHPEVLIAEALAANAGALITSTDILGTNPESLTQASDGQGLPLLPEPLGNSTSGECLLLEAEGMSKSYCSGTERVSLMADGKIFVGSGSSGGTEGLVMNSDILGATTEVLIEDSDSTGP</sequence>
<evidence type="ECO:0000256" key="3">
    <source>
        <dbReference type="ARBA" id="ARBA00004906"/>
    </source>
</evidence>
<comment type="subcellular location">
    <subcellularLocation>
        <location evidence="2">Nucleus</location>
    </subcellularLocation>
</comment>
<dbReference type="RefSeq" id="XP_032138012.1">
    <property type="nucleotide sequence ID" value="XM_032282121.1"/>
</dbReference>
<dbReference type="PANTHER" id="PTHR46179:SF11">
    <property type="entry name" value="E3 UBIQUITIN-PROTEIN LIGASE ZFP91"/>
    <property type="match status" value="1"/>
</dbReference>
<dbReference type="FunFam" id="3.30.160.60:FF:000356">
    <property type="entry name" value="E3 ubiquitin-protein ligase ZFP91"/>
    <property type="match status" value="1"/>
</dbReference>
<feature type="domain" description="C2H2-type" evidence="21">
    <location>
        <begin position="369"/>
        <end position="396"/>
    </location>
</feature>
<evidence type="ECO:0000256" key="15">
    <source>
        <dbReference type="ARBA" id="ARBA00065249"/>
    </source>
</evidence>
<organism evidence="22 23">
    <name type="scientific">Sapajus apella</name>
    <name type="common">Brown-capped capuchin</name>
    <name type="synonym">Cebus apella</name>
    <dbReference type="NCBI Taxonomy" id="9515"/>
    <lineage>
        <taxon>Eukaryota</taxon>
        <taxon>Metazoa</taxon>
        <taxon>Chordata</taxon>
        <taxon>Craniata</taxon>
        <taxon>Vertebrata</taxon>
        <taxon>Euteleostomi</taxon>
        <taxon>Mammalia</taxon>
        <taxon>Eutheria</taxon>
        <taxon>Euarchontoglires</taxon>
        <taxon>Primates</taxon>
        <taxon>Haplorrhini</taxon>
        <taxon>Platyrrhini</taxon>
        <taxon>Cebidae</taxon>
        <taxon>Cebinae</taxon>
        <taxon>Sapajus</taxon>
    </lineage>
</organism>
<comment type="subunit">
    <text evidence="15">Interacts with MAP3K14/NIK.</text>
</comment>
<keyword evidence="6" id="KW-0597">Phosphoprotein</keyword>
<dbReference type="EC" id="2.3.2.27" evidence="5"/>
<dbReference type="InterPro" id="IPR013087">
    <property type="entry name" value="Znf_C2H2_type"/>
</dbReference>
<keyword evidence="22" id="KW-1185">Reference proteome</keyword>
<feature type="region of interest" description="Disordered" evidence="20">
    <location>
        <begin position="1"/>
        <end position="275"/>
    </location>
</feature>
<evidence type="ECO:0000313" key="23">
    <source>
        <dbReference type="RefSeq" id="XP_032138012.1"/>
    </source>
</evidence>
<comment type="pathway">
    <text evidence="3">Protein modification; protein ubiquitination.</text>
</comment>
<feature type="compositionally biased region" description="Basic and acidic residues" evidence="20">
    <location>
        <begin position="1"/>
        <end position="12"/>
    </location>
</feature>
<feature type="compositionally biased region" description="Acidic residues" evidence="20">
    <location>
        <begin position="239"/>
        <end position="251"/>
    </location>
</feature>
<feature type="domain" description="C2H2-type" evidence="21">
    <location>
        <begin position="311"/>
        <end position="340"/>
    </location>
</feature>
<evidence type="ECO:0000256" key="14">
    <source>
        <dbReference type="ARBA" id="ARBA00054990"/>
    </source>
</evidence>
<evidence type="ECO:0000256" key="19">
    <source>
        <dbReference type="PROSITE-ProRule" id="PRU00042"/>
    </source>
</evidence>
<keyword evidence="12" id="KW-0862">Zinc</keyword>
<dbReference type="SMART" id="SM00355">
    <property type="entry name" value="ZnF_C2H2"/>
    <property type="match status" value="5"/>
</dbReference>
<proteinExistence type="inferred from homology"/>
<evidence type="ECO:0000256" key="20">
    <source>
        <dbReference type="SAM" id="MobiDB-lite"/>
    </source>
</evidence>
<evidence type="ECO:0000256" key="17">
    <source>
        <dbReference type="ARBA" id="ARBA00077489"/>
    </source>
</evidence>
<dbReference type="InterPro" id="IPR036236">
    <property type="entry name" value="Znf_C2H2_sf"/>
</dbReference>
<feature type="domain" description="C2H2-type" evidence="21">
    <location>
        <begin position="341"/>
        <end position="368"/>
    </location>
</feature>
<dbReference type="SUPFAM" id="SSF57667">
    <property type="entry name" value="beta-beta-alpha zinc fingers"/>
    <property type="match status" value="3"/>
</dbReference>
<dbReference type="GO" id="GO:0005634">
    <property type="term" value="C:nucleus"/>
    <property type="evidence" value="ECO:0007669"/>
    <property type="project" value="UniProtKB-SubCell"/>
</dbReference>
<feature type="compositionally biased region" description="Basic residues" evidence="20">
    <location>
        <begin position="73"/>
        <end position="86"/>
    </location>
</feature>
<dbReference type="Gene3D" id="3.30.160.60">
    <property type="entry name" value="Classic Zinc Finger"/>
    <property type="match status" value="4"/>
</dbReference>
<accession>A0A6J3I6S2</accession>
<evidence type="ECO:0000256" key="1">
    <source>
        <dbReference type="ARBA" id="ARBA00000900"/>
    </source>
</evidence>
<evidence type="ECO:0000256" key="11">
    <source>
        <dbReference type="ARBA" id="ARBA00022786"/>
    </source>
</evidence>
<dbReference type="InterPro" id="IPR051061">
    <property type="entry name" value="Zinc_finger_trans_reg"/>
</dbReference>
<evidence type="ECO:0000256" key="13">
    <source>
        <dbReference type="ARBA" id="ARBA00023242"/>
    </source>
</evidence>
<dbReference type="PANTHER" id="PTHR46179">
    <property type="entry name" value="ZINC FINGER PROTEIN"/>
    <property type="match status" value="1"/>
</dbReference>
<feature type="compositionally biased region" description="Polar residues" evidence="20">
    <location>
        <begin position="98"/>
        <end position="108"/>
    </location>
</feature>
<keyword evidence="7" id="KW-0808">Transferase</keyword>
<evidence type="ECO:0000256" key="8">
    <source>
        <dbReference type="ARBA" id="ARBA00022723"/>
    </source>
</evidence>
<keyword evidence="13" id="KW-0539">Nucleus</keyword>
<feature type="compositionally biased region" description="Basic and acidic residues" evidence="20">
    <location>
        <begin position="221"/>
        <end position="238"/>
    </location>
</feature>